<dbReference type="InterPro" id="IPR041657">
    <property type="entry name" value="HTH_17"/>
</dbReference>
<evidence type="ECO:0000259" key="1">
    <source>
        <dbReference type="Pfam" id="PF12728"/>
    </source>
</evidence>
<organism evidence="2 3">
    <name type="scientific">Prauserella muralis</name>
    <dbReference type="NCBI Taxonomy" id="588067"/>
    <lineage>
        <taxon>Bacteria</taxon>
        <taxon>Bacillati</taxon>
        <taxon>Actinomycetota</taxon>
        <taxon>Actinomycetes</taxon>
        <taxon>Pseudonocardiales</taxon>
        <taxon>Pseudonocardiaceae</taxon>
        <taxon>Prauserella</taxon>
    </lineage>
</organism>
<gene>
    <name evidence="2" type="ORF">BAY60_26970</name>
</gene>
<name>A0A2V4AN92_9PSEU</name>
<dbReference type="InterPro" id="IPR010093">
    <property type="entry name" value="SinI_DNA-bd"/>
</dbReference>
<dbReference type="Proteomes" id="UP000249915">
    <property type="component" value="Unassembled WGS sequence"/>
</dbReference>
<dbReference type="SUPFAM" id="SSF46955">
    <property type="entry name" value="Putative DNA-binding domain"/>
    <property type="match status" value="1"/>
</dbReference>
<reference evidence="2 3" key="1">
    <citation type="submission" date="2016-07" db="EMBL/GenBank/DDBJ databases">
        <title>Draft genome sequence of Prauserella muralis DSM 45305, isolated from a mould-covered wall in an indoor environment.</title>
        <authorList>
            <person name="Ruckert C."/>
            <person name="Albersmeier A."/>
            <person name="Jiang C.-L."/>
            <person name="Jiang Y."/>
            <person name="Kalinowski J."/>
            <person name="Schneider O."/>
            <person name="Winkler A."/>
            <person name="Zotchev S.B."/>
        </authorList>
    </citation>
    <scope>NUCLEOTIDE SEQUENCE [LARGE SCALE GENOMIC DNA]</scope>
    <source>
        <strain evidence="2 3">DSM 45305</strain>
    </source>
</reference>
<feature type="domain" description="Helix-turn-helix" evidence="1">
    <location>
        <begin position="1"/>
        <end position="46"/>
    </location>
</feature>
<comment type="caution">
    <text evidence="2">The sequence shown here is derived from an EMBL/GenBank/DDBJ whole genome shotgun (WGS) entry which is preliminary data.</text>
</comment>
<sequence length="58" mass="6643">MSTGEAARAIGVERSTLARWARDGRVTPARRTVGGQYRWNLDDLERQVDELWQQRGEA</sequence>
<proteinExistence type="predicted"/>
<evidence type="ECO:0000313" key="3">
    <source>
        <dbReference type="Proteomes" id="UP000249915"/>
    </source>
</evidence>
<dbReference type="AlphaFoldDB" id="A0A2V4AN92"/>
<keyword evidence="3" id="KW-1185">Reference proteome</keyword>
<dbReference type="Gene3D" id="1.10.1660.10">
    <property type="match status" value="1"/>
</dbReference>
<dbReference type="InterPro" id="IPR009061">
    <property type="entry name" value="DNA-bd_dom_put_sf"/>
</dbReference>
<accession>A0A2V4AN92</accession>
<dbReference type="EMBL" id="MASW01000006">
    <property type="protein sequence ID" value="PXY21444.1"/>
    <property type="molecule type" value="Genomic_DNA"/>
</dbReference>
<dbReference type="Pfam" id="PF12728">
    <property type="entry name" value="HTH_17"/>
    <property type="match status" value="1"/>
</dbReference>
<dbReference type="NCBIfam" id="TIGR01764">
    <property type="entry name" value="excise"/>
    <property type="match status" value="1"/>
</dbReference>
<protein>
    <submittedName>
        <fullName evidence="2">MerR family transcriptional regulator</fullName>
    </submittedName>
</protein>
<evidence type="ECO:0000313" key="2">
    <source>
        <dbReference type="EMBL" id="PXY21444.1"/>
    </source>
</evidence>
<dbReference type="GO" id="GO:0003677">
    <property type="term" value="F:DNA binding"/>
    <property type="evidence" value="ECO:0007669"/>
    <property type="project" value="InterPro"/>
</dbReference>